<dbReference type="PANTHER" id="PTHR43832">
    <property type="match status" value="1"/>
</dbReference>
<keyword evidence="2" id="KW-0489">Methyltransferase</keyword>
<gene>
    <name evidence="2" type="ORF">FVE85_9108</name>
</gene>
<dbReference type="GO" id="GO:0032259">
    <property type="term" value="P:methylation"/>
    <property type="evidence" value="ECO:0007669"/>
    <property type="project" value="UniProtKB-KW"/>
</dbReference>
<evidence type="ECO:0000256" key="1">
    <source>
        <dbReference type="ARBA" id="ARBA00010815"/>
    </source>
</evidence>
<dbReference type="AlphaFoldDB" id="A0A5J4YNF0"/>
<organism evidence="2 3">
    <name type="scientific">Porphyridium purpureum</name>
    <name type="common">Red alga</name>
    <name type="synonym">Porphyridium cruentum</name>
    <dbReference type="NCBI Taxonomy" id="35688"/>
    <lineage>
        <taxon>Eukaryota</taxon>
        <taxon>Rhodophyta</taxon>
        <taxon>Bangiophyceae</taxon>
        <taxon>Porphyridiales</taxon>
        <taxon>Porphyridiaceae</taxon>
        <taxon>Porphyridium</taxon>
    </lineage>
</organism>
<reference evidence="3" key="1">
    <citation type="journal article" date="2019" name="Nat. Commun.">
        <title>Expansion of phycobilisome linker gene families in mesophilic red algae.</title>
        <authorList>
            <person name="Lee J."/>
            <person name="Kim D."/>
            <person name="Bhattacharya D."/>
            <person name="Yoon H.S."/>
        </authorList>
    </citation>
    <scope>NUCLEOTIDE SEQUENCE [LARGE SCALE GENOMIC DNA]</scope>
    <source>
        <strain evidence="3">CCMP 1328</strain>
    </source>
</reference>
<dbReference type="GO" id="GO:0008168">
    <property type="term" value="F:methyltransferase activity"/>
    <property type="evidence" value="ECO:0007669"/>
    <property type="project" value="UniProtKB-KW"/>
</dbReference>
<dbReference type="EMBL" id="VRMN01000008">
    <property type="protein sequence ID" value="KAA8492836.1"/>
    <property type="molecule type" value="Genomic_DNA"/>
</dbReference>
<dbReference type="PANTHER" id="PTHR43832:SF1">
    <property type="entry name" value="S-ADENOSYL-L-METHIONINE-DEPENDENT METHYLTRANSFERASES SUPERFAMILY PROTEIN"/>
    <property type="match status" value="1"/>
</dbReference>
<name>A0A5J4YNF0_PORPP</name>
<dbReference type="SUPFAM" id="SSF53335">
    <property type="entry name" value="S-adenosyl-L-methionine-dependent methyltransferases"/>
    <property type="match status" value="1"/>
</dbReference>
<dbReference type="Proteomes" id="UP000324585">
    <property type="component" value="Unassembled WGS sequence"/>
</dbReference>
<accession>A0A5J4YNF0</accession>
<comment type="similarity">
    <text evidence="1">Belongs to the CFA/CMAS family.</text>
</comment>
<dbReference type="PIRSF" id="PIRSF003085">
    <property type="entry name" value="CMAS"/>
    <property type="match status" value="1"/>
</dbReference>
<protein>
    <submittedName>
        <fullName evidence="2">(S)-coclaurine N-methyltransferase</fullName>
    </submittedName>
</protein>
<keyword evidence="2" id="KW-0808">Transferase</keyword>
<dbReference type="Pfam" id="PF02353">
    <property type="entry name" value="CMAS"/>
    <property type="match status" value="1"/>
</dbReference>
<dbReference type="InterPro" id="IPR003333">
    <property type="entry name" value="CMAS"/>
</dbReference>
<dbReference type="OMA" id="IAQHFFT"/>
<evidence type="ECO:0000313" key="3">
    <source>
        <dbReference type="Proteomes" id="UP000324585"/>
    </source>
</evidence>
<dbReference type="OrthoDB" id="506498at2759"/>
<evidence type="ECO:0000313" key="2">
    <source>
        <dbReference type="EMBL" id="KAA8492836.1"/>
    </source>
</evidence>
<keyword evidence="3" id="KW-1185">Reference proteome</keyword>
<dbReference type="Gene3D" id="3.40.50.150">
    <property type="entry name" value="Vaccinia Virus protein VP39"/>
    <property type="match status" value="1"/>
</dbReference>
<dbReference type="InterPro" id="IPR029063">
    <property type="entry name" value="SAM-dependent_MTases_sf"/>
</dbReference>
<sequence length="358" mass="41751">MEGGKEGGRMSLMQIANSLLEKNVVPDVLVRAGIRRLLQQRLDEESSPSAEAAIEKKMAFVESLRKEQIAILTEKANEQHYEIPTAFFATHLGQRMKYSSCYFETPTSSLDQAADAMLRMYCQRAALKDGMEVLDLGCGWGSLTLYLAEFYPKCKITSLSNSWSQREYIEAKCREKGFKNVKVETGDVKEFQFARKGTQFDRIFSIEMFEHMKNYQMLLSKVASWLKSDGRLFIHIFTHKAFAYSFESEGESNWMGRYFFSGGTMPSDDLLLYFQDDIVLDKHWVVNGKHYAQTSELWLENFDRNIDKNRVILENVYGKDQAVKWEAYWRTFYMSCAELWGYNDGNEWFVSHYLFKKR</sequence>
<comment type="caution">
    <text evidence="2">The sequence shown here is derived from an EMBL/GenBank/DDBJ whole genome shotgun (WGS) entry which is preliminary data.</text>
</comment>
<dbReference type="FunFam" id="3.40.50.150:FF:000554">
    <property type="entry name" value="Cation-transporting ATPase"/>
    <property type="match status" value="1"/>
</dbReference>
<proteinExistence type="inferred from homology"/>
<dbReference type="CDD" id="cd02440">
    <property type="entry name" value="AdoMet_MTases"/>
    <property type="match status" value="1"/>
</dbReference>
<dbReference type="GO" id="GO:0008610">
    <property type="term" value="P:lipid biosynthetic process"/>
    <property type="evidence" value="ECO:0007669"/>
    <property type="project" value="InterPro"/>
</dbReference>